<dbReference type="Proteomes" id="UP000624279">
    <property type="component" value="Unassembled WGS sequence"/>
</dbReference>
<dbReference type="RefSeq" id="WP_186941644.1">
    <property type="nucleotide sequence ID" value="NZ_JACOGA010000006.1"/>
</dbReference>
<keyword evidence="2" id="KW-1185">Reference proteome</keyword>
<organism evidence="1 2">
    <name type="scientific">Undibacterium flavidum</name>
    <dbReference type="NCBI Taxonomy" id="2762297"/>
    <lineage>
        <taxon>Bacteria</taxon>
        <taxon>Pseudomonadati</taxon>
        <taxon>Pseudomonadota</taxon>
        <taxon>Betaproteobacteria</taxon>
        <taxon>Burkholderiales</taxon>
        <taxon>Oxalobacteraceae</taxon>
        <taxon>Undibacterium</taxon>
    </lineage>
</organism>
<gene>
    <name evidence="1" type="ORF">H8K55_08490</name>
</gene>
<dbReference type="EMBL" id="JACOGA010000006">
    <property type="protein sequence ID" value="MBC3873623.1"/>
    <property type="molecule type" value="Genomic_DNA"/>
</dbReference>
<proteinExistence type="predicted"/>
<sequence>MSIKNSINSALHRGVRRGFLMAVLTSLLTGVSGFYFGQWCEQREANARTAKVMEISAGSEDAFDLYVMRFAIEDLRAGRLVDGENKLLRHAQLKVPRVARCRKSPECLFWAGSTIPSDAELVELAEMKERK</sequence>
<accession>A0ABR6YAL2</accession>
<evidence type="ECO:0000313" key="2">
    <source>
        <dbReference type="Proteomes" id="UP000624279"/>
    </source>
</evidence>
<name>A0ABR6YAL2_9BURK</name>
<evidence type="ECO:0000313" key="1">
    <source>
        <dbReference type="EMBL" id="MBC3873623.1"/>
    </source>
</evidence>
<reference evidence="1 2" key="1">
    <citation type="submission" date="2020-08" db="EMBL/GenBank/DDBJ databases">
        <title>Novel species isolated from subtropical streams in China.</title>
        <authorList>
            <person name="Lu H."/>
        </authorList>
    </citation>
    <scope>NUCLEOTIDE SEQUENCE [LARGE SCALE GENOMIC DNA]</scope>
    <source>
        <strain evidence="1 2">LX15W</strain>
    </source>
</reference>
<protein>
    <submittedName>
        <fullName evidence="1">Uncharacterized protein</fullName>
    </submittedName>
</protein>
<comment type="caution">
    <text evidence="1">The sequence shown here is derived from an EMBL/GenBank/DDBJ whole genome shotgun (WGS) entry which is preliminary data.</text>
</comment>